<gene>
    <name evidence="2" type="ORF">HK103_001068</name>
</gene>
<dbReference type="AlphaFoldDB" id="A0AAD5Y0T5"/>
<accession>A0AAD5Y0T5</accession>
<dbReference type="EMBL" id="JADGKB010000124">
    <property type="protein sequence ID" value="KAJ3252969.1"/>
    <property type="molecule type" value="Genomic_DNA"/>
</dbReference>
<name>A0AAD5Y0T5_9FUNG</name>
<evidence type="ECO:0000313" key="3">
    <source>
        <dbReference type="Proteomes" id="UP001210925"/>
    </source>
</evidence>
<feature type="transmembrane region" description="Helical" evidence="1">
    <location>
        <begin position="90"/>
        <end position="113"/>
    </location>
</feature>
<feature type="transmembrane region" description="Helical" evidence="1">
    <location>
        <begin position="181"/>
        <end position="205"/>
    </location>
</feature>
<comment type="caution">
    <text evidence="2">The sequence shown here is derived from an EMBL/GenBank/DDBJ whole genome shotgun (WGS) entry which is preliminary data.</text>
</comment>
<dbReference type="PANTHER" id="PTHR34391">
    <property type="entry name" value="UPF0658 GOLGI APPARATUS MEMBRANE PROTEIN C1952.10C-RELATED"/>
    <property type="match status" value="1"/>
</dbReference>
<evidence type="ECO:0000313" key="2">
    <source>
        <dbReference type="EMBL" id="KAJ3252969.1"/>
    </source>
</evidence>
<proteinExistence type="predicted"/>
<keyword evidence="1" id="KW-0472">Membrane</keyword>
<keyword evidence="1" id="KW-0812">Transmembrane</keyword>
<dbReference type="PANTHER" id="PTHR34391:SF1">
    <property type="entry name" value="UPF0658 GOLGI APPARATUS MEMBRANE PROTEIN C1952.10C-RELATED"/>
    <property type="match status" value="1"/>
</dbReference>
<evidence type="ECO:0000256" key="1">
    <source>
        <dbReference type="SAM" id="Phobius"/>
    </source>
</evidence>
<feature type="transmembrane region" description="Helical" evidence="1">
    <location>
        <begin position="217"/>
        <end position="241"/>
    </location>
</feature>
<dbReference type="InterPro" id="IPR040410">
    <property type="entry name" value="UPF0658_Golgi"/>
</dbReference>
<dbReference type="Proteomes" id="UP001210925">
    <property type="component" value="Unassembled WGS sequence"/>
</dbReference>
<feature type="transmembrane region" description="Helical" evidence="1">
    <location>
        <begin position="152"/>
        <end position="174"/>
    </location>
</feature>
<dbReference type="GO" id="GO:0005794">
    <property type="term" value="C:Golgi apparatus"/>
    <property type="evidence" value="ECO:0007669"/>
    <property type="project" value="TreeGrafter"/>
</dbReference>
<reference evidence="2" key="1">
    <citation type="submission" date="2020-05" db="EMBL/GenBank/DDBJ databases">
        <title>Phylogenomic resolution of chytrid fungi.</title>
        <authorList>
            <person name="Stajich J.E."/>
            <person name="Amses K."/>
            <person name="Simmons R."/>
            <person name="Seto K."/>
            <person name="Myers J."/>
            <person name="Bonds A."/>
            <person name="Quandt C.A."/>
            <person name="Barry K."/>
            <person name="Liu P."/>
            <person name="Grigoriev I."/>
            <person name="Longcore J.E."/>
            <person name="James T.Y."/>
        </authorList>
    </citation>
    <scope>NUCLEOTIDE SEQUENCE</scope>
    <source>
        <strain evidence="2">PLAUS21</strain>
    </source>
</reference>
<protein>
    <submittedName>
        <fullName evidence="2">Uncharacterized protein</fullName>
    </submittedName>
</protein>
<sequence>MDGDGPLERVTLERNRSSHLSQQKQAWLFQLSLIQLVTTTAFNWATFGYGIIQTRQASTWASDSYNITKAYPDMVYKLNSSLLKEIDGGYPYGGASIALIVVLLFFCIAWIFLTWKLYYVFGWTTYKELGADVRVKMLAYGTNNGVDSNSAIALNVTVSVTGAVAILILAYYAVRKENKYLVYATLAGFLVAIGYVLSKFAAIYFEKDIRFESSKNSMTFFIVIMVLLSIATMVVAVLNMLQFGHGYINRDSSKDTLQQEYAI</sequence>
<organism evidence="2 3">
    <name type="scientific">Boothiomyces macroporosus</name>
    <dbReference type="NCBI Taxonomy" id="261099"/>
    <lineage>
        <taxon>Eukaryota</taxon>
        <taxon>Fungi</taxon>
        <taxon>Fungi incertae sedis</taxon>
        <taxon>Chytridiomycota</taxon>
        <taxon>Chytridiomycota incertae sedis</taxon>
        <taxon>Chytridiomycetes</taxon>
        <taxon>Rhizophydiales</taxon>
        <taxon>Terramycetaceae</taxon>
        <taxon>Boothiomyces</taxon>
    </lineage>
</organism>
<feature type="transmembrane region" description="Helical" evidence="1">
    <location>
        <begin position="27"/>
        <end position="52"/>
    </location>
</feature>
<keyword evidence="3" id="KW-1185">Reference proteome</keyword>
<keyword evidence="1" id="KW-1133">Transmembrane helix</keyword>